<comment type="caution">
    <text evidence="3">The sequence shown here is derived from an EMBL/GenBank/DDBJ whole genome shotgun (WGS) entry which is preliminary data.</text>
</comment>
<proteinExistence type="predicted"/>
<feature type="compositionally biased region" description="Low complexity" evidence="1">
    <location>
        <begin position="273"/>
        <end position="289"/>
    </location>
</feature>
<dbReference type="CDD" id="cd00085">
    <property type="entry name" value="HNHc"/>
    <property type="match status" value="1"/>
</dbReference>
<feature type="domain" description="HNH nuclease" evidence="2">
    <location>
        <begin position="334"/>
        <end position="385"/>
    </location>
</feature>
<dbReference type="SMART" id="SM00507">
    <property type="entry name" value="HNHc"/>
    <property type="match status" value="1"/>
</dbReference>
<keyword evidence="4" id="KW-0255">Endonuclease</keyword>
<dbReference type="OrthoDB" id="5242272at2"/>
<feature type="region of interest" description="Disordered" evidence="1">
    <location>
        <begin position="273"/>
        <end position="296"/>
    </location>
</feature>
<reference evidence="4 6" key="3">
    <citation type="submission" date="2016-12" db="EMBL/GenBank/DDBJ databases">
        <title>The new phylogeny of genus Mycobacterium.</title>
        <authorList>
            <person name="Tortoli E."/>
            <person name="Trovato A."/>
            <person name="Cirillo D.M."/>
        </authorList>
    </citation>
    <scope>NUCLEOTIDE SEQUENCE [LARGE SCALE GENOMIC DNA]</scope>
    <source>
        <strain evidence="4 6">DSM 44942</strain>
    </source>
</reference>
<dbReference type="Proteomes" id="UP000192327">
    <property type="component" value="Unassembled WGS sequence"/>
</dbReference>
<evidence type="ECO:0000256" key="1">
    <source>
        <dbReference type="SAM" id="MobiDB-lite"/>
    </source>
</evidence>
<dbReference type="InterPro" id="IPR003615">
    <property type="entry name" value="HNH_nuc"/>
</dbReference>
<dbReference type="STRING" id="342002.BST15_20015"/>
<evidence type="ECO:0000259" key="2">
    <source>
        <dbReference type="SMART" id="SM00507"/>
    </source>
</evidence>
<accession>A0A0F5MTX0</accession>
<feature type="region of interest" description="Disordered" evidence="1">
    <location>
        <begin position="437"/>
        <end position="465"/>
    </location>
</feature>
<keyword evidence="4" id="KW-0540">Nuclease</keyword>
<evidence type="ECO:0000313" key="4">
    <source>
        <dbReference type="EMBL" id="OQZ91466.1"/>
    </source>
</evidence>
<dbReference type="AlphaFoldDB" id="A0A0F5MTX0"/>
<name>A0A0F5MTX0_9MYCO</name>
<evidence type="ECO:0000313" key="6">
    <source>
        <dbReference type="Proteomes" id="UP000192327"/>
    </source>
</evidence>
<dbReference type="RefSeq" id="WP_046191151.1">
    <property type="nucleotide sequence ID" value="NZ_JACKUJ010000013.1"/>
</dbReference>
<dbReference type="EMBL" id="MVHH01000079">
    <property type="protein sequence ID" value="OQZ91466.1"/>
    <property type="molecule type" value="Genomic_DNA"/>
</dbReference>
<organism evidence="3 5">
    <name type="scientific">Mycolicibacter arupensis</name>
    <dbReference type="NCBI Taxonomy" id="342002"/>
    <lineage>
        <taxon>Bacteria</taxon>
        <taxon>Bacillati</taxon>
        <taxon>Actinomycetota</taxon>
        <taxon>Actinomycetes</taxon>
        <taxon>Mycobacteriales</taxon>
        <taxon>Mycobacteriaceae</taxon>
        <taxon>Mycolicibacter</taxon>
    </lineage>
</organism>
<feature type="compositionally biased region" description="Pro residues" evidence="1">
    <location>
        <begin position="437"/>
        <end position="447"/>
    </location>
</feature>
<dbReference type="GO" id="GO:0004519">
    <property type="term" value="F:endonuclease activity"/>
    <property type="evidence" value="ECO:0007669"/>
    <property type="project" value="UniProtKB-KW"/>
</dbReference>
<evidence type="ECO:0000313" key="3">
    <source>
        <dbReference type="EMBL" id="KKB97497.1"/>
    </source>
</evidence>
<dbReference type="Proteomes" id="UP000034416">
    <property type="component" value="Unassembled WGS sequence"/>
</dbReference>
<evidence type="ECO:0000313" key="5">
    <source>
        <dbReference type="Proteomes" id="UP000034416"/>
    </source>
</evidence>
<reference evidence="5" key="1">
    <citation type="submission" date="2015-04" db="EMBL/GenBank/DDBJ databases">
        <title>Genome sequence of Mycobacterium arupense GUC1.</title>
        <authorList>
            <person name="Greninger A.L."/>
            <person name="Cunningham G."/>
            <person name="Chiu C.Y."/>
            <person name="Miller S."/>
        </authorList>
    </citation>
    <scope>NUCLEOTIDE SEQUENCE [LARGE SCALE GENOMIC DNA]</scope>
    <source>
        <strain evidence="5">GUC1</strain>
    </source>
</reference>
<sequence>MFDVGLPGPESLDAVGDNLLVAAITEWSAVEAAAAARRLAAIAELVARRTQGPALDRSRWACDNWDAAAAEVAAAEHISHGMASGQMYLASALRERLPHVGALLADGVISVRLATTICWHTTLITDPQVLALVDAELAALATSLGPLSAAKTAVAIDTLIDRHDPAAVRRASTSARGREVVIDNANSESGVTGLWGRLFAVDAAALDQRLDQLARSVCDDDPRTLAQRRADGLGALAAGADTLACACGKQDCPAAVGVDARAAQVVVHVVAEETAPESEPAAEPSRGAATTSGRIIGGGSVPAPVLAELIRSGATVTPLRHRAEGENSYRPSARLAAFIRARDMTCRFPGCNRPATFCDIDHAIAHPHGPTHPANLRCLCRKHHLLKTFWIGSGGWSDRQHADGSIEWTSPTGHTYLTRPASQLLFPALCRPNPPPFAAAARNPPPTERGVMMPTRRRTREQDRAHRISAERALNADYAAQVIAERNQPPPF</sequence>
<gene>
    <name evidence="4" type="ORF">BST15_20015</name>
    <name evidence="3" type="ORF">WR43_18920</name>
</gene>
<dbReference type="InterPro" id="IPR003870">
    <property type="entry name" value="DUF222"/>
</dbReference>
<keyword evidence="6" id="KW-1185">Reference proteome</keyword>
<protein>
    <submittedName>
        <fullName evidence="4">HNH endonuclease</fullName>
    </submittedName>
</protein>
<dbReference type="PATRIC" id="fig|342002.3.peg.4070"/>
<keyword evidence="4" id="KW-0378">Hydrolase</keyword>
<dbReference type="Pfam" id="PF02720">
    <property type="entry name" value="DUF222"/>
    <property type="match status" value="1"/>
</dbReference>
<dbReference type="EMBL" id="LASW01000130">
    <property type="protein sequence ID" value="KKB97497.1"/>
    <property type="molecule type" value="Genomic_DNA"/>
</dbReference>
<reference evidence="3" key="2">
    <citation type="submission" date="2015-04" db="EMBL/GenBank/DDBJ databases">
        <title>Genome sequence of Mycobacterium arupense strain GUC1.</title>
        <authorList>
            <person name="Greninger A.L."/>
            <person name="Cunningham G."/>
            <person name="Chiu C.Y."/>
            <person name="Miller S."/>
        </authorList>
    </citation>
    <scope>NUCLEOTIDE SEQUENCE</scope>
    <source>
        <strain evidence="3">GUC1</strain>
    </source>
</reference>